<keyword evidence="3" id="KW-1185">Reference proteome</keyword>
<reference evidence="2 3" key="1">
    <citation type="submission" date="2021-03" db="EMBL/GenBank/DDBJ databases">
        <title>Genomic Encyclopedia of Type Strains, Phase IV (KMG-IV): sequencing the most valuable type-strain genomes for metagenomic binning, comparative biology and taxonomic classification.</title>
        <authorList>
            <person name="Goeker M."/>
        </authorList>
    </citation>
    <scope>NUCLEOTIDE SEQUENCE [LARGE SCALE GENOMIC DNA]</scope>
    <source>
        <strain evidence="2 3">DSM 101953</strain>
    </source>
</reference>
<feature type="transmembrane region" description="Helical" evidence="1">
    <location>
        <begin position="66"/>
        <end position="91"/>
    </location>
</feature>
<evidence type="ECO:0000313" key="2">
    <source>
        <dbReference type="EMBL" id="MBP2115321.1"/>
    </source>
</evidence>
<gene>
    <name evidence="2" type="ORF">J2Z70_005508</name>
</gene>
<keyword evidence="1" id="KW-0472">Membrane</keyword>
<sequence length="99" mass="11113">MVRLEWEAVLSFVLLIASYLCLYAAIQKRTNFARYSMTVLLIASGAPLAVMLILESRREALDANIGLGMAFMLTWLITAVVFVAALITWIVKARNRAHR</sequence>
<keyword evidence="1" id="KW-0812">Transmembrane</keyword>
<feature type="transmembrane region" description="Helical" evidence="1">
    <location>
        <begin position="6"/>
        <end position="25"/>
    </location>
</feature>
<accession>A0ABS4NZ44</accession>
<evidence type="ECO:0000256" key="1">
    <source>
        <dbReference type="SAM" id="Phobius"/>
    </source>
</evidence>
<feature type="transmembrane region" description="Helical" evidence="1">
    <location>
        <begin position="32"/>
        <end position="54"/>
    </location>
</feature>
<dbReference type="Proteomes" id="UP000773462">
    <property type="component" value="Unassembled WGS sequence"/>
</dbReference>
<evidence type="ECO:0000313" key="3">
    <source>
        <dbReference type="Proteomes" id="UP000773462"/>
    </source>
</evidence>
<name>A0ABS4NZ44_9BACL</name>
<keyword evidence="1" id="KW-1133">Transmembrane helix</keyword>
<organism evidence="2 3">
    <name type="scientific">Paenibacillus silagei</name>
    <dbReference type="NCBI Taxonomy" id="1670801"/>
    <lineage>
        <taxon>Bacteria</taxon>
        <taxon>Bacillati</taxon>
        <taxon>Bacillota</taxon>
        <taxon>Bacilli</taxon>
        <taxon>Bacillales</taxon>
        <taxon>Paenibacillaceae</taxon>
        <taxon>Paenibacillus</taxon>
    </lineage>
</organism>
<proteinExistence type="predicted"/>
<dbReference type="EMBL" id="JAGGLV010000025">
    <property type="protein sequence ID" value="MBP2115321.1"/>
    <property type="molecule type" value="Genomic_DNA"/>
</dbReference>
<protein>
    <submittedName>
        <fullName evidence="2">FtsH-binding integral membrane protein</fullName>
    </submittedName>
</protein>
<comment type="caution">
    <text evidence="2">The sequence shown here is derived from an EMBL/GenBank/DDBJ whole genome shotgun (WGS) entry which is preliminary data.</text>
</comment>
<dbReference type="RefSeq" id="WP_209878309.1">
    <property type="nucleotide sequence ID" value="NZ_JAGGLV010000025.1"/>
</dbReference>